<organism evidence="1 2">
    <name type="scientific">Brassica rapa subsp. trilocularis</name>
    <dbReference type="NCBI Taxonomy" id="1813537"/>
    <lineage>
        <taxon>Eukaryota</taxon>
        <taxon>Viridiplantae</taxon>
        <taxon>Streptophyta</taxon>
        <taxon>Embryophyta</taxon>
        <taxon>Tracheophyta</taxon>
        <taxon>Spermatophyta</taxon>
        <taxon>Magnoliopsida</taxon>
        <taxon>eudicotyledons</taxon>
        <taxon>Gunneridae</taxon>
        <taxon>Pentapetalae</taxon>
        <taxon>rosids</taxon>
        <taxon>malvids</taxon>
        <taxon>Brassicales</taxon>
        <taxon>Brassicaceae</taxon>
        <taxon>Brassiceae</taxon>
        <taxon>Brassica</taxon>
    </lineage>
</organism>
<dbReference type="Proteomes" id="UP000823674">
    <property type="component" value="Chromosome A01"/>
</dbReference>
<protein>
    <submittedName>
        <fullName evidence="1">Uncharacterized protein</fullName>
    </submittedName>
</protein>
<accession>A0ABQ7NV81</accession>
<gene>
    <name evidence="1" type="primary">A01p039910.1_BraROA</name>
    <name evidence="1" type="ORF">IGI04_002333</name>
</gene>
<evidence type="ECO:0000313" key="2">
    <source>
        <dbReference type="Proteomes" id="UP000823674"/>
    </source>
</evidence>
<evidence type="ECO:0000313" key="1">
    <source>
        <dbReference type="EMBL" id="KAG5414766.1"/>
    </source>
</evidence>
<dbReference type="EMBL" id="JADBGQ010000001">
    <property type="protein sequence ID" value="KAG5414766.1"/>
    <property type="molecule type" value="Genomic_DNA"/>
</dbReference>
<proteinExistence type="predicted"/>
<reference evidence="1 2" key="1">
    <citation type="submission" date="2021-03" db="EMBL/GenBank/DDBJ databases">
        <authorList>
            <person name="King G.J."/>
            <person name="Bancroft I."/>
            <person name="Baten A."/>
            <person name="Bloomfield J."/>
            <person name="Borpatragohain P."/>
            <person name="He Z."/>
            <person name="Irish N."/>
            <person name="Irwin J."/>
            <person name="Liu K."/>
            <person name="Mauleon R.P."/>
            <person name="Moore J."/>
            <person name="Morris R."/>
            <person name="Ostergaard L."/>
            <person name="Wang B."/>
            <person name="Wells R."/>
        </authorList>
    </citation>
    <scope>NUCLEOTIDE SEQUENCE [LARGE SCALE GENOMIC DNA]</scope>
    <source>
        <strain evidence="1">R-o-18</strain>
        <tissue evidence="1">Leaf</tissue>
    </source>
</reference>
<name>A0ABQ7NV81_BRACM</name>
<comment type="caution">
    <text evidence="1">The sequence shown here is derived from an EMBL/GenBank/DDBJ whole genome shotgun (WGS) entry which is preliminary data.</text>
</comment>
<keyword evidence="2" id="KW-1185">Reference proteome</keyword>
<sequence length="97" mass="10943">MGTRNCIRQESALHSEVGVLRLAMESIAMGNGEHASIFDMSKLWNGLQRFDLHDKGVSCLAKLCNIMKEDSDSEDMLPRLQNHSYSTSAKSDFRFFS</sequence>